<accession>E6UE68</accession>
<gene>
    <name evidence="2" type="ordered locus">Rumal_2453</name>
</gene>
<protein>
    <submittedName>
        <fullName evidence="2">Uncharacterized protein</fullName>
    </submittedName>
</protein>
<keyword evidence="1" id="KW-0472">Membrane</keyword>
<evidence type="ECO:0000256" key="1">
    <source>
        <dbReference type="SAM" id="Phobius"/>
    </source>
</evidence>
<organism evidence="2 3">
    <name type="scientific">Ruminococcus albus (strain ATCC 27210 / DSM 20455 / JCM 14654 / NCDO 2250 / 7)</name>
    <dbReference type="NCBI Taxonomy" id="697329"/>
    <lineage>
        <taxon>Bacteria</taxon>
        <taxon>Bacillati</taxon>
        <taxon>Bacillota</taxon>
        <taxon>Clostridia</taxon>
        <taxon>Eubacteriales</taxon>
        <taxon>Oscillospiraceae</taxon>
        <taxon>Ruminococcus</taxon>
    </lineage>
</organism>
<name>E6UE68_RUMA7</name>
<sequence>MSDAAVNEKNKKQPMHRLIGRIFMAAMIILIALMLIIKYVTYLRPEKVKFAADTKSISEVNPDASSLQVMPFNSDLTVAFQPILICDSRDRTVQVDFVSPESTKVLVRAEIYTDKKNLGNKKMKLFWHDLFYPSDESLVRIGATGWVRPGEMIEKLTLDELPSKMSDVTVRFTAVNPANQNISSGVFDMNTIMHIVDYNGNMLNENGEWVKAE</sequence>
<dbReference type="KEGG" id="ral:Rumal_2453"/>
<evidence type="ECO:0000313" key="2">
    <source>
        <dbReference type="EMBL" id="ADU22933.1"/>
    </source>
</evidence>
<dbReference type="Proteomes" id="UP000006919">
    <property type="component" value="Chromosome"/>
</dbReference>
<dbReference type="RefSeq" id="WP_013499066.1">
    <property type="nucleotide sequence ID" value="NC_014833.1"/>
</dbReference>
<feature type="transmembrane region" description="Helical" evidence="1">
    <location>
        <begin position="18"/>
        <end position="40"/>
    </location>
</feature>
<dbReference type="STRING" id="697329.Rumal_2453"/>
<dbReference type="AlphaFoldDB" id="E6UE68"/>
<proteinExistence type="predicted"/>
<keyword evidence="1" id="KW-0812">Transmembrane</keyword>
<dbReference type="OrthoDB" id="9912498at2"/>
<keyword evidence="1" id="KW-1133">Transmembrane helix</keyword>
<dbReference type="HOGENOM" id="CLU_1293532_0_0_9"/>
<evidence type="ECO:0000313" key="3">
    <source>
        <dbReference type="Proteomes" id="UP000006919"/>
    </source>
</evidence>
<reference evidence="2 3" key="1">
    <citation type="journal article" date="2011" name="J. Bacteriol.">
        <title>Complete genome of the cellulolytic ruminal bacterium Ruminococcus albus 7.</title>
        <authorList>
            <person name="Suen G."/>
            <person name="Stevenson D.M."/>
            <person name="Bruce D.C."/>
            <person name="Chertkov O."/>
            <person name="Copeland A."/>
            <person name="Cheng J.F."/>
            <person name="Detter C."/>
            <person name="Detter J.C."/>
            <person name="Goodwin L.A."/>
            <person name="Han C.S."/>
            <person name="Hauser L.J."/>
            <person name="Ivanova N.N."/>
            <person name="Kyrpides N.C."/>
            <person name="Land M.L."/>
            <person name="Lapidus A."/>
            <person name="Lucas S."/>
            <person name="Ovchinnikova G."/>
            <person name="Pitluck S."/>
            <person name="Tapia R."/>
            <person name="Woyke T."/>
            <person name="Boyum J."/>
            <person name="Mead D."/>
            <person name="Weimer P.J."/>
        </authorList>
    </citation>
    <scope>NUCLEOTIDE SEQUENCE [LARGE SCALE GENOMIC DNA]</scope>
    <source>
        <strain evidence="3">ATCC 27210 / DSM 20455 / JCM 14654 / NCDO 2250 / 7</strain>
    </source>
</reference>
<dbReference type="EMBL" id="CP002403">
    <property type="protein sequence ID" value="ADU22933.1"/>
    <property type="molecule type" value="Genomic_DNA"/>
</dbReference>